<accession>A0ACC3T9C6</accession>
<gene>
    <name evidence="1" type="ORF">V1525DRAFT_416673</name>
</gene>
<name>A0ACC3T9C6_LIPKO</name>
<organism evidence="1 2">
    <name type="scientific">Lipomyces kononenkoae</name>
    <name type="common">Yeast</name>
    <dbReference type="NCBI Taxonomy" id="34357"/>
    <lineage>
        <taxon>Eukaryota</taxon>
        <taxon>Fungi</taxon>
        <taxon>Dikarya</taxon>
        <taxon>Ascomycota</taxon>
        <taxon>Saccharomycotina</taxon>
        <taxon>Lipomycetes</taxon>
        <taxon>Lipomycetales</taxon>
        <taxon>Lipomycetaceae</taxon>
        <taxon>Lipomyces</taxon>
    </lineage>
</organism>
<dbReference type="Proteomes" id="UP001433508">
    <property type="component" value="Unassembled WGS sequence"/>
</dbReference>
<evidence type="ECO:0000313" key="2">
    <source>
        <dbReference type="Proteomes" id="UP001433508"/>
    </source>
</evidence>
<keyword evidence="2" id="KW-1185">Reference proteome</keyword>
<proteinExistence type="predicted"/>
<sequence length="581" mass="64011">MFSSPLHPNYVLSTIPSDSPSSPDCRANVDNGNSTNNRRRRQKTQPADRAPALALGDITDSSFLNAKCHHEQSSPRQLLTPETTPPTKRAKKATAKDRSSSCQDEGRHSTTSLLSAATLQASTVERPLSLPRRLFVRELTLGCSASRRFYSRVDFCKYELRSYCSIAAHDTYVIQESTGLRQSIPFSVTSCRQHSISAVGGEDGIVHVLDTDVRKAFQQPLMKLACHDNAIFDTSFSPTDTHLATASGDQTARIFDLQRQQCTSILRPCDGHSLKQVKFLDTPLSRNPAIVATSTRGGTISLFDTRIRTDSSAESLPVAQIMRAQNPEKGRRATKSTHARSVTSLAFLDENTLLSAGESSGSIREWDLRKTSLEKKYLQPVSQTVGGDKDHGVTSIAVDYYGARVWTLSKSGAVFAYPLGQTDGCEAMECIRDPQLKVDSFYVKLSVASEEAVHRAGLNGGYIACGSSENVVVVLPVSRRGCGDLTYMRMPSRTGSKEDFVTRERRVAAALVNGHSKEVTGVSWTCDGEIISIGDDMLVRRWKPHRDISNSESIREAMRPRMGRKEIIPEDEMDGFAEYEM</sequence>
<dbReference type="EMBL" id="MU971339">
    <property type="protein sequence ID" value="KAK9240527.1"/>
    <property type="molecule type" value="Genomic_DNA"/>
</dbReference>
<reference evidence="2" key="1">
    <citation type="journal article" date="2024" name="Front. Bioeng. Biotechnol.">
        <title>Genome-scale model development and genomic sequencing of the oleaginous clade Lipomyces.</title>
        <authorList>
            <person name="Czajka J.J."/>
            <person name="Han Y."/>
            <person name="Kim J."/>
            <person name="Mondo S.J."/>
            <person name="Hofstad B.A."/>
            <person name="Robles A."/>
            <person name="Haridas S."/>
            <person name="Riley R."/>
            <person name="LaButti K."/>
            <person name="Pangilinan J."/>
            <person name="Andreopoulos W."/>
            <person name="Lipzen A."/>
            <person name="Yan J."/>
            <person name="Wang M."/>
            <person name="Ng V."/>
            <person name="Grigoriev I.V."/>
            <person name="Spatafora J.W."/>
            <person name="Magnuson J.K."/>
            <person name="Baker S.E."/>
            <person name="Pomraning K.R."/>
        </authorList>
    </citation>
    <scope>NUCLEOTIDE SEQUENCE [LARGE SCALE GENOMIC DNA]</scope>
    <source>
        <strain evidence="2">CBS 7786</strain>
    </source>
</reference>
<evidence type="ECO:0000313" key="1">
    <source>
        <dbReference type="EMBL" id="KAK9240527.1"/>
    </source>
</evidence>
<protein>
    <submittedName>
        <fullName evidence="1">WD40-repeat-containing domain protein</fullName>
    </submittedName>
</protein>
<comment type="caution">
    <text evidence="1">The sequence shown here is derived from an EMBL/GenBank/DDBJ whole genome shotgun (WGS) entry which is preliminary data.</text>
</comment>